<dbReference type="AlphaFoldDB" id="A0A918RUY5"/>
<dbReference type="RefSeq" id="WP_189422581.1">
    <property type="nucleotide sequence ID" value="NZ_BMZE01000001.1"/>
</dbReference>
<sequence>MSFHSVEVVTPPEPFVVPEDIQGGTAADAAIIAAVTNSIAAPSGWLGRSLGQQTLQANLTRFCNPLHLPCGPVISITSIKYTDPDGNEATVSDETYRMVGNAVYLQPGKCWPSAAAGPDAVRVEYVAGYAANDVPAEAKQAVILGTQQLRDLSTTNVFVRSETVEGVGVTQWAIDARAGEVVRRAVSALLAGLRLYE</sequence>
<reference evidence="1" key="1">
    <citation type="journal article" date="2014" name="Int. J. Syst. Evol. Microbiol.">
        <title>Complete genome sequence of Corynebacterium casei LMG S-19264T (=DSM 44701T), isolated from a smear-ripened cheese.</title>
        <authorList>
            <consortium name="US DOE Joint Genome Institute (JGI-PGF)"/>
            <person name="Walter F."/>
            <person name="Albersmeier A."/>
            <person name="Kalinowski J."/>
            <person name="Ruckert C."/>
        </authorList>
    </citation>
    <scope>NUCLEOTIDE SEQUENCE</scope>
    <source>
        <strain evidence="1">KCTC 32437</strain>
    </source>
</reference>
<organism evidence="1 2">
    <name type="scientific">Devosia pacifica</name>
    <dbReference type="NCBI Taxonomy" id="1335967"/>
    <lineage>
        <taxon>Bacteria</taxon>
        <taxon>Pseudomonadati</taxon>
        <taxon>Pseudomonadota</taxon>
        <taxon>Alphaproteobacteria</taxon>
        <taxon>Hyphomicrobiales</taxon>
        <taxon>Devosiaceae</taxon>
        <taxon>Devosia</taxon>
    </lineage>
</organism>
<dbReference type="EMBL" id="BMZE01000001">
    <property type="protein sequence ID" value="GHA11390.1"/>
    <property type="molecule type" value="Genomic_DNA"/>
</dbReference>
<accession>A0A918RUY5</accession>
<comment type="caution">
    <text evidence="1">The sequence shown here is derived from an EMBL/GenBank/DDBJ whole genome shotgun (WGS) entry which is preliminary data.</text>
</comment>
<evidence type="ECO:0000313" key="2">
    <source>
        <dbReference type="Proteomes" id="UP000646579"/>
    </source>
</evidence>
<dbReference type="Proteomes" id="UP000646579">
    <property type="component" value="Unassembled WGS sequence"/>
</dbReference>
<name>A0A918RUY5_9HYPH</name>
<evidence type="ECO:0000313" key="1">
    <source>
        <dbReference type="EMBL" id="GHA11390.1"/>
    </source>
</evidence>
<reference evidence="1" key="2">
    <citation type="submission" date="2020-09" db="EMBL/GenBank/DDBJ databases">
        <authorList>
            <person name="Sun Q."/>
            <person name="Kim S."/>
        </authorList>
    </citation>
    <scope>NUCLEOTIDE SEQUENCE</scope>
    <source>
        <strain evidence="1">KCTC 32437</strain>
    </source>
</reference>
<gene>
    <name evidence="1" type="ORF">GCM10007989_02120</name>
</gene>
<proteinExistence type="predicted"/>
<keyword evidence="2" id="KW-1185">Reference proteome</keyword>
<protein>
    <submittedName>
        <fullName evidence="1">Uncharacterized protein</fullName>
    </submittedName>
</protein>